<evidence type="ECO:0000313" key="2">
    <source>
        <dbReference type="Proteomes" id="UP000249538"/>
    </source>
</evidence>
<dbReference type="Proteomes" id="UP000249538">
    <property type="component" value="Unassembled WGS sequence"/>
</dbReference>
<accession>A0A2W7R4S6</accession>
<organism evidence="1 2">
    <name type="scientific">Cereibacter changlensis</name>
    <dbReference type="NCBI Taxonomy" id="402884"/>
    <lineage>
        <taxon>Bacteria</taxon>
        <taxon>Pseudomonadati</taxon>
        <taxon>Pseudomonadota</taxon>
        <taxon>Alphaproteobacteria</taxon>
        <taxon>Rhodobacterales</taxon>
        <taxon>Paracoccaceae</taxon>
        <taxon>Cereibacter</taxon>
    </lineage>
</organism>
<dbReference type="PROSITE" id="PS51257">
    <property type="entry name" value="PROKAR_LIPOPROTEIN"/>
    <property type="match status" value="1"/>
</dbReference>
<comment type="caution">
    <text evidence="1">The sequence shown here is derived from an EMBL/GenBank/DDBJ whole genome shotgun (WGS) entry which is preliminary data.</text>
</comment>
<name>A0A2W7R4S6_9RHOB</name>
<reference evidence="1 2" key="1">
    <citation type="submission" date="2018-06" db="EMBL/GenBank/DDBJ databases">
        <title>Genomic Encyclopedia of Archaeal and Bacterial Type Strains, Phase II (KMG-II): from individual species to whole genera.</title>
        <authorList>
            <person name="Goeker M."/>
        </authorList>
    </citation>
    <scope>NUCLEOTIDE SEQUENCE [LARGE SCALE GENOMIC DNA]</scope>
    <source>
        <strain evidence="1 2">DSM 18774</strain>
    </source>
</reference>
<sequence length="46" mass="4562">MTRPLLILALLTLAACGVDGPPQKPGTDEPGISIGGQAKFGVSGTL</sequence>
<gene>
    <name evidence="1" type="ORF">LX76_03398</name>
</gene>
<evidence type="ECO:0000313" key="1">
    <source>
        <dbReference type="EMBL" id="PZX50857.1"/>
    </source>
</evidence>
<dbReference type="AlphaFoldDB" id="A0A2W7R4S6"/>
<protein>
    <submittedName>
        <fullName evidence="1">Uncharacterized protein</fullName>
    </submittedName>
</protein>
<dbReference type="EMBL" id="QKZS01000011">
    <property type="protein sequence ID" value="PZX50857.1"/>
    <property type="molecule type" value="Genomic_DNA"/>
</dbReference>
<dbReference type="RefSeq" id="WP_169310932.1">
    <property type="nucleotide sequence ID" value="NZ_QKZS01000011.1"/>
</dbReference>
<proteinExistence type="predicted"/>